<dbReference type="InterPro" id="IPR006070">
    <property type="entry name" value="Sua5-like_dom"/>
</dbReference>
<proteinExistence type="inferred from homology"/>
<dbReference type="GO" id="GO:0000049">
    <property type="term" value="F:tRNA binding"/>
    <property type="evidence" value="ECO:0007669"/>
    <property type="project" value="TreeGrafter"/>
</dbReference>
<dbReference type="EC" id="2.7.7.87" evidence="3"/>
<dbReference type="Gene3D" id="3.90.870.10">
    <property type="entry name" value="DHBP synthase"/>
    <property type="match status" value="1"/>
</dbReference>
<evidence type="ECO:0000256" key="8">
    <source>
        <dbReference type="ARBA" id="ARBA00022741"/>
    </source>
</evidence>
<dbReference type="GO" id="GO:0005524">
    <property type="term" value="F:ATP binding"/>
    <property type="evidence" value="ECO:0007669"/>
    <property type="project" value="UniProtKB-KW"/>
</dbReference>
<protein>
    <recommendedName>
        <fullName evidence="10">L-threonylcarbamoyladenylate synthase</fullName>
        <ecNumber evidence="3">2.7.7.87</ecNumber>
    </recommendedName>
    <alternativeName>
        <fullName evidence="10">L-threonylcarbamoyladenylate synthase</fullName>
    </alternativeName>
</protein>
<comment type="catalytic activity">
    <reaction evidence="11">
        <text>L-threonine + hydrogencarbonate + ATP = L-threonylcarbamoyladenylate + diphosphate + H2O</text>
        <dbReference type="Rhea" id="RHEA:36407"/>
        <dbReference type="ChEBI" id="CHEBI:15377"/>
        <dbReference type="ChEBI" id="CHEBI:17544"/>
        <dbReference type="ChEBI" id="CHEBI:30616"/>
        <dbReference type="ChEBI" id="CHEBI:33019"/>
        <dbReference type="ChEBI" id="CHEBI:57926"/>
        <dbReference type="ChEBI" id="CHEBI:73682"/>
        <dbReference type="EC" id="2.7.7.87"/>
    </reaction>
</comment>
<keyword evidence="8" id="KW-0547">Nucleotide-binding</keyword>
<evidence type="ECO:0000256" key="4">
    <source>
        <dbReference type="ARBA" id="ARBA00022490"/>
    </source>
</evidence>
<dbReference type="GO" id="GO:0008033">
    <property type="term" value="P:tRNA processing"/>
    <property type="evidence" value="ECO:0007669"/>
    <property type="project" value="UniProtKB-KW"/>
</dbReference>
<keyword evidence="9" id="KW-0067">ATP-binding</keyword>
<evidence type="ECO:0000256" key="1">
    <source>
        <dbReference type="ARBA" id="ARBA00004496"/>
    </source>
</evidence>
<evidence type="ECO:0000256" key="7">
    <source>
        <dbReference type="ARBA" id="ARBA00022695"/>
    </source>
</evidence>
<dbReference type="InterPro" id="IPR017945">
    <property type="entry name" value="DHBP_synth_RibB-like_a/b_dom"/>
</dbReference>
<evidence type="ECO:0000256" key="6">
    <source>
        <dbReference type="ARBA" id="ARBA00022694"/>
    </source>
</evidence>
<dbReference type="PANTHER" id="PTHR17490:SF16">
    <property type="entry name" value="THREONYLCARBAMOYL-AMP SYNTHASE"/>
    <property type="match status" value="1"/>
</dbReference>
<evidence type="ECO:0000259" key="12">
    <source>
        <dbReference type="PROSITE" id="PS51163"/>
    </source>
</evidence>
<comment type="caution">
    <text evidence="13">The sequence shown here is derived from an EMBL/GenBank/DDBJ whole genome shotgun (WGS) entry which is preliminary data.</text>
</comment>
<dbReference type="PROSITE" id="PS51163">
    <property type="entry name" value="YRDC"/>
    <property type="match status" value="1"/>
</dbReference>
<dbReference type="GO" id="GO:0061710">
    <property type="term" value="F:L-threonylcarbamoyladenylate synthase"/>
    <property type="evidence" value="ECO:0007669"/>
    <property type="project" value="UniProtKB-EC"/>
</dbReference>
<gene>
    <name evidence="13" type="ORF">GM50_15755</name>
</gene>
<dbReference type="InterPro" id="IPR050156">
    <property type="entry name" value="TC-AMP_synthase_SUA5"/>
</dbReference>
<keyword evidence="7" id="KW-0548">Nucleotidyltransferase</keyword>
<comment type="similarity">
    <text evidence="2">Belongs to the SUA5 family.</text>
</comment>
<dbReference type="GO" id="GO:0006450">
    <property type="term" value="P:regulation of translational fidelity"/>
    <property type="evidence" value="ECO:0007669"/>
    <property type="project" value="TreeGrafter"/>
</dbReference>
<dbReference type="SUPFAM" id="SSF55821">
    <property type="entry name" value="YrdC/RibB"/>
    <property type="match status" value="1"/>
</dbReference>
<evidence type="ECO:0000256" key="2">
    <source>
        <dbReference type="ARBA" id="ARBA00007663"/>
    </source>
</evidence>
<feature type="domain" description="YrdC-like" evidence="12">
    <location>
        <begin position="13"/>
        <end position="199"/>
    </location>
</feature>
<organism evidence="13">
    <name type="scientific">freshwater metagenome</name>
    <dbReference type="NCBI Taxonomy" id="449393"/>
    <lineage>
        <taxon>unclassified sequences</taxon>
        <taxon>metagenomes</taxon>
        <taxon>ecological metagenomes</taxon>
    </lineage>
</organism>
<evidence type="ECO:0000256" key="3">
    <source>
        <dbReference type="ARBA" id="ARBA00012584"/>
    </source>
</evidence>
<reference evidence="13" key="1">
    <citation type="submission" date="2014-05" db="EMBL/GenBank/DDBJ databases">
        <title>Key roles for freshwater Actinobacteria revealed by deep metagenomic sequencing.</title>
        <authorList>
            <person name="Ghai R."/>
            <person name="Mizuno C.M."/>
            <person name="Picazo A."/>
            <person name="Camacho A."/>
            <person name="Rodriguez-Valera F."/>
        </authorList>
    </citation>
    <scope>NUCLEOTIDE SEQUENCE</scope>
</reference>
<accession>A0A094PW64</accession>
<comment type="subcellular location">
    <subcellularLocation>
        <location evidence="1">Cytoplasm</location>
    </subcellularLocation>
</comment>
<dbReference type="GO" id="GO:0005737">
    <property type="term" value="C:cytoplasm"/>
    <property type="evidence" value="ECO:0007669"/>
    <property type="project" value="UniProtKB-SubCell"/>
</dbReference>
<dbReference type="GO" id="GO:0003725">
    <property type="term" value="F:double-stranded RNA binding"/>
    <property type="evidence" value="ECO:0007669"/>
    <property type="project" value="InterPro"/>
</dbReference>
<keyword evidence="5" id="KW-0808">Transferase</keyword>
<evidence type="ECO:0000256" key="9">
    <source>
        <dbReference type="ARBA" id="ARBA00022840"/>
    </source>
</evidence>
<evidence type="ECO:0000313" key="13">
    <source>
        <dbReference type="EMBL" id="KGA15990.1"/>
    </source>
</evidence>
<evidence type="ECO:0000256" key="11">
    <source>
        <dbReference type="ARBA" id="ARBA00048366"/>
    </source>
</evidence>
<name>A0A094PW64_9ZZZZ</name>
<dbReference type="EMBL" id="JNSK01000078">
    <property type="protein sequence ID" value="KGA15990.1"/>
    <property type="molecule type" value="Genomic_DNA"/>
</dbReference>
<dbReference type="PANTHER" id="PTHR17490">
    <property type="entry name" value="SUA5"/>
    <property type="match status" value="1"/>
</dbReference>
<evidence type="ECO:0000256" key="10">
    <source>
        <dbReference type="ARBA" id="ARBA00029774"/>
    </source>
</evidence>
<dbReference type="AlphaFoldDB" id="A0A094PW64"/>
<dbReference type="Pfam" id="PF01300">
    <property type="entry name" value="Sua5_yciO_yrdC"/>
    <property type="match status" value="1"/>
</dbReference>
<keyword evidence="4" id="KW-0963">Cytoplasm</keyword>
<sequence length="216" mass="23027">MATQVIYDETNPSEHVALAAKSLRDGYVIVAPHENGYIFLADAFSPDSVRAMHVLRGDDLGVACQVLVADQSAIEGLSREVTEDIRALAQSFWPGSLSLSLRPQLGLTWDLGDGGDLDWFNVRVPQHLFLQKLLKETGPLAVASAALAGHPPLMDADGISLQGHEIALLVSVGVIQPTAASTVIEIDKSQARLVREGAISKSDIEKVITTPLITSG</sequence>
<keyword evidence="6" id="KW-0819">tRNA processing</keyword>
<evidence type="ECO:0000256" key="5">
    <source>
        <dbReference type="ARBA" id="ARBA00022679"/>
    </source>
</evidence>